<comment type="caution">
    <text evidence="2">The sequence shown here is derived from an EMBL/GenBank/DDBJ whole genome shotgun (WGS) entry which is preliminary data.</text>
</comment>
<feature type="region of interest" description="Disordered" evidence="1">
    <location>
        <begin position="45"/>
        <end position="67"/>
    </location>
</feature>
<evidence type="ECO:0000256" key="1">
    <source>
        <dbReference type="SAM" id="MobiDB-lite"/>
    </source>
</evidence>
<proteinExistence type="predicted"/>
<gene>
    <name evidence="2" type="ORF">NDU88_002963</name>
</gene>
<organism evidence="2 3">
    <name type="scientific">Pleurodeles waltl</name>
    <name type="common">Iberian ribbed newt</name>
    <dbReference type="NCBI Taxonomy" id="8319"/>
    <lineage>
        <taxon>Eukaryota</taxon>
        <taxon>Metazoa</taxon>
        <taxon>Chordata</taxon>
        <taxon>Craniata</taxon>
        <taxon>Vertebrata</taxon>
        <taxon>Euteleostomi</taxon>
        <taxon>Amphibia</taxon>
        <taxon>Batrachia</taxon>
        <taxon>Caudata</taxon>
        <taxon>Salamandroidea</taxon>
        <taxon>Salamandridae</taxon>
        <taxon>Pleurodelinae</taxon>
        <taxon>Pleurodeles</taxon>
    </lineage>
</organism>
<dbReference type="Proteomes" id="UP001066276">
    <property type="component" value="Chromosome 10"/>
</dbReference>
<protein>
    <submittedName>
        <fullName evidence="2">Uncharacterized protein</fullName>
    </submittedName>
</protein>
<name>A0AAV7M5Q8_PLEWA</name>
<dbReference type="AlphaFoldDB" id="A0AAV7M5Q8"/>
<reference evidence="2" key="1">
    <citation type="journal article" date="2022" name="bioRxiv">
        <title>Sequencing and chromosome-scale assembly of the giantPleurodeles waltlgenome.</title>
        <authorList>
            <person name="Brown T."/>
            <person name="Elewa A."/>
            <person name="Iarovenko S."/>
            <person name="Subramanian E."/>
            <person name="Araus A.J."/>
            <person name="Petzold A."/>
            <person name="Susuki M."/>
            <person name="Suzuki K.-i.T."/>
            <person name="Hayashi T."/>
            <person name="Toyoda A."/>
            <person name="Oliveira C."/>
            <person name="Osipova E."/>
            <person name="Leigh N.D."/>
            <person name="Simon A."/>
            <person name="Yun M.H."/>
        </authorList>
    </citation>
    <scope>NUCLEOTIDE SEQUENCE</scope>
    <source>
        <strain evidence="2">20211129_DDA</strain>
        <tissue evidence="2">Liver</tissue>
    </source>
</reference>
<evidence type="ECO:0000313" key="3">
    <source>
        <dbReference type="Proteomes" id="UP001066276"/>
    </source>
</evidence>
<accession>A0AAV7M5Q8</accession>
<keyword evidence="3" id="KW-1185">Reference proteome</keyword>
<sequence length="67" mass="7746">MHGKSGRTMLENHAVWDLRRYQQLQAGVEHCFSIQGVLEQSAVDPWQKSKREVQRNSGELLHSLSQE</sequence>
<evidence type="ECO:0000313" key="2">
    <source>
        <dbReference type="EMBL" id="KAJ1097847.1"/>
    </source>
</evidence>
<dbReference type="EMBL" id="JANPWB010000014">
    <property type="protein sequence ID" value="KAJ1097847.1"/>
    <property type="molecule type" value="Genomic_DNA"/>
</dbReference>